<feature type="binding site" evidence="10">
    <location>
        <position position="68"/>
    </location>
    <ligand>
        <name>CTP</name>
        <dbReference type="ChEBI" id="CHEBI:37563"/>
    </ligand>
</feature>
<evidence type="ECO:0000256" key="2">
    <source>
        <dbReference type="ARBA" id="ARBA00022694"/>
    </source>
</evidence>
<feature type="binding site" evidence="10">
    <location>
        <position position="152"/>
    </location>
    <ligand>
        <name>ATP</name>
        <dbReference type="ChEBI" id="CHEBI:30616"/>
    </ligand>
</feature>
<dbReference type="NCBIfam" id="TIGR03671">
    <property type="entry name" value="cca_archaeal"/>
    <property type="match status" value="1"/>
</dbReference>
<evidence type="ECO:0000256" key="1">
    <source>
        <dbReference type="ARBA" id="ARBA00022679"/>
    </source>
</evidence>
<dbReference type="HAMAP" id="MF_01264">
    <property type="entry name" value="CCA_arch"/>
    <property type="match status" value="1"/>
</dbReference>
<dbReference type="AlphaFoldDB" id="A0A3R9QQY8"/>
<feature type="domain" description="CCA-adding enzyme C-terminal" evidence="13">
    <location>
        <begin position="301"/>
        <end position="424"/>
    </location>
</feature>
<dbReference type="InterPro" id="IPR006116">
    <property type="entry name" value="NT_2-5OAS_ClassI-CCAase"/>
</dbReference>
<dbReference type="Pfam" id="PF21133">
    <property type="entry name" value="CAA_C"/>
    <property type="match status" value="1"/>
</dbReference>
<evidence type="ECO:0000256" key="7">
    <source>
        <dbReference type="ARBA" id="ARBA00022840"/>
    </source>
</evidence>
<accession>A0A3R9QQY8</accession>
<dbReference type="InterPro" id="IPR011068">
    <property type="entry name" value="NuclTrfase_I-like_C"/>
</dbReference>
<comment type="catalytic activity">
    <reaction evidence="10">
        <text>a tRNA with a 3' CCA end + 2 CTP + ATP = a tRNA with a 3' CCACCA end + 3 diphosphate</text>
        <dbReference type="Rhea" id="RHEA:76235"/>
        <dbReference type="Rhea" id="RHEA-COMP:10468"/>
        <dbReference type="Rhea" id="RHEA-COMP:18655"/>
        <dbReference type="ChEBI" id="CHEBI:30616"/>
        <dbReference type="ChEBI" id="CHEBI:33019"/>
        <dbReference type="ChEBI" id="CHEBI:37563"/>
        <dbReference type="ChEBI" id="CHEBI:83071"/>
        <dbReference type="ChEBI" id="CHEBI:195187"/>
    </reaction>
</comment>
<comment type="subunit">
    <text evidence="10">Homodimer.</text>
</comment>
<keyword evidence="3 10" id="KW-0548">Nucleotidyltransferase</keyword>
<dbReference type="RefSeq" id="WP_125741639.1">
    <property type="nucleotide sequence ID" value="NZ_RCOR01000022.1"/>
</dbReference>
<evidence type="ECO:0000256" key="9">
    <source>
        <dbReference type="ARBA" id="ARBA00022884"/>
    </source>
</evidence>
<evidence type="ECO:0000256" key="3">
    <source>
        <dbReference type="ARBA" id="ARBA00022695"/>
    </source>
</evidence>
<evidence type="ECO:0000256" key="5">
    <source>
        <dbReference type="ARBA" id="ARBA00022741"/>
    </source>
</evidence>
<dbReference type="InterPro" id="IPR008229">
    <property type="entry name" value="CCA-adding_arc"/>
</dbReference>
<feature type="binding site" evidence="10">
    <location>
        <position position="179"/>
    </location>
    <ligand>
        <name>CTP</name>
        <dbReference type="ChEBI" id="CHEBI:37563"/>
    </ligand>
</feature>
<feature type="binding site" evidence="10">
    <location>
        <position position="68"/>
    </location>
    <ligand>
        <name>ATP</name>
        <dbReference type="ChEBI" id="CHEBI:30616"/>
    </ligand>
</feature>
<comment type="catalytic activity">
    <reaction evidence="10">
        <text>a tRNA precursor + 2 CTP + ATP = a tRNA with a 3' CCA end + 3 diphosphate</text>
        <dbReference type="Rhea" id="RHEA:14433"/>
        <dbReference type="Rhea" id="RHEA-COMP:10465"/>
        <dbReference type="Rhea" id="RHEA-COMP:10468"/>
        <dbReference type="ChEBI" id="CHEBI:30616"/>
        <dbReference type="ChEBI" id="CHEBI:33019"/>
        <dbReference type="ChEBI" id="CHEBI:37563"/>
        <dbReference type="ChEBI" id="CHEBI:74896"/>
        <dbReference type="ChEBI" id="CHEBI:83071"/>
        <dbReference type="EC" id="2.7.7.72"/>
    </reaction>
</comment>
<evidence type="ECO:0000259" key="11">
    <source>
        <dbReference type="Pfam" id="PF01909"/>
    </source>
</evidence>
<evidence type="ECO:0000256" key="8">
    <source>
        <dbReference type="ARBA" id="ARBA00022842"/>
    </source>
</evidence>
<dbReference type="PANTHER" id="PTHR39643:SF1">
    <property type="entry name" value="CCA-ADDING ENZYME"/>
    <property type="match status" value="1"/>
</dbReference>
<feature type="binding site" evidence="10">
    <location>
        <position position="65"/>
    </location>
    <ligand>
        <name>ATP</name>
        <dbReference type="ChEBI" id="CHEBI:30616"/>
    </ligand>
</feature>
<dbReference type="InterPro" id="IPR002934">
    <property type="entry name" value="Polymerase_NTP_transf_dom"/>
</dbReference>
<keyword evidence="7 10" id="KW-0067">ATP-binding</keyword>
<feature type="domain" description="tRNA nucleotidyltransferase substrate binding" evidence="12">
    <location>
        <begin position="164"/>
        <end position="278"/>
    </location>
</feature>
<reference evidence="14 15" key="1">
    <citation type="submission" date="2018-10" db="EMBL/GenBank/DDBJ databases">
        <title>Co-occurring genomic capacity for anaerobic methane metabolism and dissimilatory sulfite reduction discovered in the Korarchaeota.</title>
        <authorList>
            <person name="Mckay L.J."/>
            <person name="Dlakic M."/>
            <person name="Fields M.W."/>
            <person name="Delmont T.O."/>
            <person name="Eren A.M."/>
            <person name="Jay Z.J."/>
            <person name="Klingelsmith K.B."/>
            <person name="Rusch D.B."/>
            <person name="Inskeep W.P."/>
        </authorList>
    </citation>
    <scope>NUCLEOTIDE SEQUENCE [LARGE SCALE GENOMIC DNA]</scope>
    <source>
        <strain evidence="14 15">WS</strain>
    </source>
</reference>
<comment type="miscellaneous">
    <text evidence="10">A single active site specifically recognizes both ATP and CTP and is responsible for their addition.</text>
</comment>
<dbReference type="Proteomes" id="UP000278149">
    <property type="component" value="Unassembled WGS sequence"/>
</dbReference>
<keyword evidence="9 10" id="KW-0694">RNA-binding</keyword>
<proteinExistence type="inferred from homology"/>
<comment type="cofactor">
    <cofactor evidence="10">
        <name>Mg(2+)</name>
        <dbReference type="ChEBI" id="CHEBI:18420"/>
    </cofactor>
</comment>
<dbReference type="EMBL" id="RCOR01000022">
    <property type="protein sequence ID" value="RSN69088.1"/>
    <property type="molecule type" value="Genomic_DNA"/>
</dbReference>
<dbReference type="GO" id="GO:0005524">
    <property type="term" value="F:ATP binding"/>
    <property type="evidence" value="ECO:0007669"/>
    <property type="project" value="UniProtKB-UniRule"/>
</dbReference>
<name>A0A3R9QQY8_9CREN</name>
<sequence>MRRILPGGMRTSSDLELILREAERIVSPSEEERRRLERVLEEALRRVEESIKRLNLNAEVIAVGSSVRDTWLPNNNELDIFVLFPKGVGDKEVLGSLIVDIAKDAFGDYEQNYAEHPYVRVRYSDFEIDLVPAFKILPGERIISSVDRTPLHNSYVKEKLKRPNDVRLLKAFLKSIDAYGAEEKVGGFSGYVCELLIINYGSFLKTIEEASKWGSRVYIDIEHHLTEEYALSAFNGPLVLIDPTDPRRNAAAALTETQFNRFKVAARAFLKNPDIEFFSRGLKGVKGRVSAKQIEEQLSERKTRIIVIEMGDLDLSRELLWSQAKRMARLLNEELEANGFDPLWVSGWTDERDEIFVAMELPSLNLPVIERRQGPPVGSKEEMNFLKSYLGSGFGGPFIEGDRWYVYRKRRHSDAISLINELISSKAPTILRGAKPKILTDRELLLLDRDVLGWIYREMRKEEFFIRYLVD</sequence>
<gene>
    <name evidence="10" type="primary">cca</name>
    <name evidence="14" type="ORF">D9Q81_04680</name>
</gene>
<dbReference type="SUPFAM" id="SSF81301">
    <property type="entry name" value="Nucleotidyltransferase"/>
    <property type="match status" value="1"/>
</dbReference>
<dbReference type="InterPro" id="IPR015329">
    <property type="entry name" value="tRNA_NucTransf2"/>
</dbReference>
<dbReference type="GO" id="GO:0000049">
    <property type="term" value="F:tRNA binding"/>
    <property type="evidence" value="ECO:0007669"/>
    <property type="project" value="UniProtKB-UniRule"/>
</dbReference>
<evidence type="ECO:0000259" key="13">
    <source>
        <dbReference type="Pfam" id="PF21133"/>
    </source>
</evidence>
<dbReference type="SUPFAM" id="SSF81631">
    <property type="entry name" value="PAP/OAS1 substrate-binding domain"/>
    <property type="match status" value="1"/>
</dbReference>
<feature type="binding site" evidence="10">
    <location>
        <position position="129"/>
    </location>
    <ligand>
        <name>Mg(2+)</name>
        <dbReference type="ChEBI" id="CHEBI:18420"/>
    </ligand>
</feature>
<dbReference type="Pfam" id="PF09249">
    <property type="entry name" value="tRNA_NucTransf2"/>
    <property type="match status" value="1"/>
</dbReference>
<feature type="binding site" evidence="10">
    <location>
        <position position="65"/>
    </location>
    <ligand>
        <name>CTP</name>
        <dbReference type="ChEBI" id="CHEBI:37563"/>
    </ligand>
</feature>
<keyword evidence="6 10" id="KW-0692">RNA repair</keyword>
<dbReference type="GO" id="GO:0000287">
    <property type="term" value="F:magnesium ion binding"/>
    <property type="evidence" value="ECO:0007669"/>
    <property type="project" value="UniProtKB-UniRule"/>
</dbReference>
<evidence type="ECO:0000313" key="15">
    <source>
        <dbReference type="Proteomes" id="UP000278149"/>
    </source>
</evidence>
<dbReference type="GO" id="GO:0042245">
    <property type="term" value="P:RNA repair"/>
    <property type="evidence" value="ECO:0007669"/>
    <property type="project" value="UniProtKB-KW"/>
</dbReference>
<dbReference type="InterPro" id="IPR048833">
    <property type="entry name" value="CAA_C"/>
</dbReference>
<dbReference type="SUPFAM" id="SSF55003">
    <property type="entry name" value="PAP/Archaeal CCA-adding enzyme, C-terminal domain"/>
    <property type="match status" value="1"/>
</dbReference>
<dbReference type="Gene3D" id="3.30.70.590">
    <property type="entry name" value="Poly(A) polymerase predicted RNA binding domain"/>
    <property type="match status" value="1"/>
</dbReference>
<dbReference type="Gene3D" id="3.30.460.10">
    <property type="entry name" value="Beta Polymerase, domain 2"/>
    <property type="match status" value="1"/>
</dbReference>
<dbReference type="InterPro" id="IPR042090">
    <property type="entry name" value="CCA_tRNA_nucleotrans_2"/>
</dbReference>
<dbReference type="GO" id="GO:0004810">
    <property type="term" value="F:CCA tRNA nucleotidyltransferase activity"/>
    <property type="evidence" value="ECO:0007669"/>
    <property type="project" value="UniProtKB-UniRule"/>
</dbReference>
<dbReference type="PANTHER" id="PTHR39643">
    <property type="entry name" value="CCA-ADDING ENZYME"/>
    <property type="match status" value="1"/>
</dbReference>
<feature type="domain" description="Polymerase nucleotidyl transferase" evidence="11">
    <location>
        <begin position="44"/>
        <end position="152"/>
    </location>
</feature>
<evidence type="ECO:0000259" key="12">
    <source>
        <dbReference type="Pfam" id="PF09249"/>
    </source>
</evidence>
<keyword evidence="1 10" id="KW-0808">Transferase</keyword>
<evidence type="ECO:0000256" key="10">
    <source>
        <dbReference type="HAMAP-Rule" id="MF_01264"/>
    </source>
</evidence>
<dbReference type="CDD" id="cd05400">
    <property type="entry name" value="NT_2-5OAS_ClassI-CCAase"/>
    <property type="match status" value="1"/>
</dbReference>
<dbReference type="InterPro" id="IPR043519">
    <property type="entry name" value="NT_sf"/>
</dbReference>
<organism evidence="14 15">
    <name type="scientific">Candidatus Korarchaeum cryptofilum</name>
    <dbReference type="NCBI Taxonomy" id="498846"/>
    <lineage>
        <taxon>Archaea</taxon>
        <taxon>Thermoproteota</taxon>
        <taxon>Candidatus Korarchaeia</taxon>
        <taxon>Candidatus Korarchaeales</taxon>
        <taxon>Candidatus Korarchaeaceae</taxon>
        <taxon>Candidatus Korarchaeum</taxon>
    </lineage>
</organism>
<feature type="binding site" evidence="10">
    <location>
        <position position="77"/>
    </location>
    <ligand>
        <name>Mg(2+)</name>
        <dbReference type="ChEBI" id="CHEBI:18420"/>
    </ligand>
</feature>
<keyword evidence="5 10" id="KW-0547">Nucleotide-binding</keyword>
<feature type="binding site" evidence="10">
    <location>
        <position position="152"/>
    </location>
    <ligand>
        <name>CTP</name>
        <dbReference type="ChEBI" id="CHEBI:37563"/>
    </ligand>
</feature>
<feature type="binding site" evidence="10">
    <location>
        <position position="79"/>
    </location>
    <ligand>
        <name>Mg(2+)</name>
        <dbReference type="ChEBI" id="CHEBI:18420"/>
    </ligand>
</feature>
<comment type="caution">
    <text evidence="14">The sequence shown here is derived from an EMBL/GenBank/DDBJ whole genome shotgun (WGS) entry which is preliminary data.</text>
</comment>
<keyword evidence="2 10" id="KW-0819">tRNA processing</keyword>
<keyword evidence="4 10" id="KW-0479">Metal-binding</keyword>
<evidence type="ECO:0000256" key="6">
    <source>
        <dbReference type="ARBA" id="ARBA00022800"/>
    </source>
</evidence>
<dbReference type="Gene3D" id="3.30.70.1550">
    <property type="entry name" value="Archaeal tRNA CCA-adding enzyme catalytic domain"/>
    <property type="match status" value="1"/>
</dbReference>
<comment type="similarity">
    <text evidence="10">Belongs to the tRNA nucleotidyltransferase/poly(A) polymerase family. Archaeal CCA-adding enzyme subfamily.</text>
</comment>
<dbReference type="GO" id="GO:0001680">
    <property type="term" value="P:tRNA 3'-terminal CCA addition"/>
    <property type="evidence" value="ECO:0007669"/>
    <property type="project" value="UniProtKB-UniRule"/>
</dbReference>
<feature type="binding site" evidence="10">
    <location>
        <position position="179"/>
    </location>
    <ligand>
        <name>ATP</name>
        <dbReference type="ChEBI" id="CHEBI:30616"/>
    </ligand>
</feature>
<evidence type="ECO:0000256" key="4">
    <source>
        <dbReference type="ARBA" id="ARBA00022723"/>
    </source>
</evidence>
<feature type="binding site" evidence="10">
    <location>
        <position position="170"/>
    </location>
    <ligand>
        <name>CTP</name>
        <dbReference type="ChEBI" id="CHEBI:37563"/>
    </ligand>
</feature>
<dbReference type="PIRSF" id="PIRSF005335">
    <property type="entry name" value="CCA_arch"/>
    <property type="match status" value="1"/>
</dbReference>
<keyword evidence="8 10" id="KW-0460">Magnesium</keyword>
<dbReference type="Pfam" id="PF01909">
    <property type="entry name" value="NTP_transf_2"/>
    <property type="match status" value="1"/>
</dbReference>
<protein>
    <recommendedName>
        <fullName evidence="10">CCA-adding enzyme</fullName>
        <ecNumber evidence="10">2.7.7.72</ecNumber>
    </recommendedName>
    <alternativeName>
        <fullName evidence="10">CCA tRNA nucleotidyltransferase</fullName>
    </alternativeName>
    <alternativeName>
        <fullName evidence="10">tRNA CCA-pyrophosphorylase</fullName>
    </alternativeName>
    <alternativeName>
        <fullName evidence="10">tRNA adenylyl-/cytidylyl- transferase</fullName>
    </alternativeName>
    <alternativeName>
        <fullName evidence="10">tRNA nucleotidyltransferase</fullName>
    </alternativeName>
    <alternativeName>
        <fullName evidence="10">tRNA-NT</fullName>
    </alternativeName>
</protein>
<feature type="binding site" evidence="10">
    <location>
        <position position="170"/>
    </location>
    <ligand>
        <name>ATP</name>
        <dbReference type="ChEBI" id="CHEBI:30616"/>
    </ligand>
</feature>
<comment type="function">
    <text evidence="10">Catalyzes the addition and repair of the essential 3'-terminal CCA sequence in tRNAs without using a nucleic acid template. Adds these three nucleotides in the order of C, C, and A to the tRNA nucleotide-73, using CTP and ATP as substrates and producing inorganic pyrophosphate. tRNA 3'-terminal CCA addition is required both for tRNA processing and repair. Also involved in tRNA surveillance by mediating tandem CCA addition to generate a CCACCA at the 3' terminus of unstable tRNAs. While stable tRNAs receive only 3'-terminal CCA, unstable tRNAs are marked with CCACCA and rapidly degraded.</text>
</comment>
<dbReference type="GO" id="GO:0160016">
    <property type="term" value="F:CCACCA tRNA nucleotidyltransferase activity"/>
    <property type="evidence" value="ECO:0007669"/>
    <property type="project" value="RHEA"/>
</dbReference>
<dbReference type="EC" id="2.7.7.72" evidence="10"/>
<dbReference type="Gene3D" id="1.10.1410.30">
    <property type="entry name" value="CCA tRNA nucleotidyltransferase, domain 2"/>
    <property type="match status" value="1"/>
</dbReference>
<evidence type="ECO:0000313" key="14">
    <source>
        <dbReference type="EMBL" id="RSN69088.1"/>
    </source>
</evidence>